<dbReference type="Pfam" id="PF03466">
    <property type="entry name" value="LysR_substrate"/>
    <property type="match status" value="1"/>
</dbReference>
<dbReference type="InterPro" id="IPR000847">
    <property type="entry name" value="LysR_HTH_N"/>
</dbReference>
<reference evidence="7 8" key="1">
    <citation type="submission" date="2019-04" db="EMBL/GenBank/DDBJ databases">
        <title>Azoarcus nasutitermitis sp. nov. isolated from termite nest.</title>
        <authorList>
            <person name="Lin S.-Y."/>
            <person name="Hameed A."/>
            <person name="Hsu Y.-H."/>
            <person name="Young C.-C."/>
        </authorList>
    </citation>
    <scope>NUCLEOTIDE SEQUENCE [LARGE SCALE GENOMIC DNA]</scope>
    <source>
        <strain evidence="7 8">CC-YHH838</strain>
    </source>
</reference>
<feature type="domain" description="HTH lysR-type" evidence="6">
    <location>
        <begin position="1"/>
        <end position="58"/>
    </location>
</feature>
<dbReference type="GO" id="GO:0010628">
    <property type="term" value="P:positive regulation of gene expression"/>
    <property type="evidence" value="ECO:0007669"/>
    <property type="project" value="TreeGrafter"/>
</dbReference>
<accession>A0A4S4B000</accession>
<proteinExistence type="inferred from homology"/>
<dbReference type="PANTHER" id="PTHR30427">
    <property type="entry name" value="TRANSCRIPTIONAL ACTIVATOR PROTEIN LYSR"/>
    <property type="match status" value="1"/>
</dbReference>
<evidence type="ECO:0000259" key="6">
    <source>
        <dbReference type="PROSITE" id="PS50931"/>
    </source>
</evidence>
<evidence type="ECO:0000256" key="3">
    <source>
        <dbReference type="ARBA" id="ARBA00023125"/>
    </source>
</evidence>
<evidence type="ECO:0000256" key="5">
    <source>
        <dbReference type="SAM" id="MobiDB-lite"/>
    </source>
</evidence>
<dbReference type="PROSITE" id="PS50931">
    <property type="entry name" value="HTH_LYSR"/>
    <property type="match status" value="1"/>
</dbReference>
<feature type="compositionally biased region" description="Polar residues" evidence="5">
    <location>
        <begin position="299"/>
        <end position="316"/>
    </location>
</feature>
<evidence type="ECO:0000256" key="4">
    <source>
        <dbReference type="ARBA" id="ARBA00023163"/>
    </source>
</evidence>
<dbReference type="InterPro" id="IPR005119">
    <property type="entry name" value="LysR_subst-bd"/>
</dbReference>
<gene>
    <name evidence="7" type="ORF">E6C76_08815</name>
</gene>
<dbReference type="Proteomes" id="UP000308430">
    <property type="component" value="Unassembled WGS sequence"/>
</dbReference>
<dbReference type="GO" id="GO:0003700">
    <property type="term" value="F:DNA-binding transcription factor activity"/>
    <property type="evidence" value="ECO:0007669"/>
    <property type="project" value="InterPro"/>
</dbReference>
<sequence>MSPKQLEVFVQVVQLGSVTAAAQALGMSQPSVSKSLALTEQQLGFALFERAKGRMQPTPEARQVFEEARRMQHSMARFDRFLEQVRRYSVGQLRVCATPALAINLLPQAARQFRESFPEYGLAVDMYLNNEIEDAVAHRQYDLGFLLQPMDESLPAQSVVRTGQMVCVMPASHPLASRQTVRWDDFDARELIYITTDPRIIATMAAAIEGFRERPVSALETNRYSMAINLVRQGMGITLVDEFALAGTDLGSLAIRPFMPRIPVMVRAVTGERQVILKPAQVFIDAMSRLMPPLDLTCSPGTSPSVQQTAGQARDS</sequence>
<keyword evidence="3" id="KW-0238">DNA-binding</keyword>
<evidence type="ECO:0000256" key="1">
    <source>
        <dbReference type="ARBA" id="ARBA00009437"/>
    </source>
</evidence>
<name>A0A4S4B000_9RHOO</name>
<dbReference type="AlphaFoldDB" id="A0A4S4B000"/>
<dbReference type="Gene3D" id="3.40.190.290">
    <property type="match status" value="1"/>
</dbReference>
<comment type="caution">
    <text evidence="7">The sequence shown here is derived from an EMBL/GenBank/DDBJ whole genome shotgun (WGS) entry which is preliminary data.</text>
</comment>
<dbReference type="EMBL" id="SSOC01000003">
    <property type="protein sequence ID" value="THF65656.1"/>
    <property type="molecule type" value="Genomic_DNA"/>
</dbReference>
<feature type="region of interest" description="Disordered" evidence="5">
    <location>
        <begin position="297"/>
        <end position="316"/>
    </location>
</feature>
<evidence type="ECO:0000256" key="2">
    <source>
        <dbReference type="ARBA" id="ARBA00023015"/>
    </source>
</evidence>
<dbReference type="InterPro" id="IPR036388">
    <property type="entry name" value="WH-like_DNA-bd_sf"/>
</dbReference>
<dbReference type="PANTHER" id="PTHR30427:SF1">
    <property type="entry name" value="TRANSCRIPTIONAL ACTIVATOR PROTEIN LYSR"/>
    <property type="match status" value="1"/>
</dbReference>
<organism evidence="7 8">
    <name type="scientific">Pseudothauera nasutitermitis</name>
    <dbReference type="NCBI Taxonomy" id="2565930"/>
    <lineage>
        <taxon>Bacteria</taxon>
        <taxon>Pseudomonadati</taxon>
        <taxon>Pseudomonadota</taxon>
        <taxon>Betaproteobacteria</taxon>
        <taxon>Rhodocyclales</taxon>
        <taxon>Zoogloeaceae</taxon>
        <taxon>Pseudothauera</taxon>
    </lineage>
</organism>
<dbReference type="PRINTS" id="PR00039">
    <property type="entry name" value="HTHLYSR"/>
</dbReference>
<dbReference type="Pfam" id="PF00126">
    <property type="entry name" value="HTH_1"/>
    <property type="match status" value="1"/>
</dbReference>
<keyword evidence="8" id="KW-1185">Reference proteome</keyword>
<evidence type="ECO:0000313" key="8">
    <source>
        <dbReference type="Proteomes" id="UP000308430"/>
    </source>
</evidence>
<dbReference type="OrthoDB" id="110033at2"/>
<dbReference type="InterPro" id="IPR036390">
    <property type="entry name" value="WH_DNA-bd_sf"/>
</dbReference>
<comment type="similarity">
    <text evidence="1">Belongs to the LysR transcriptional regulatory family.</text>
</comment>
<dbReference type="Gene3D" id="1.10.10.10">
    <property type="entry name" value="Winged helix-like DNA-binding domain superfamily/Winged helix DNA-binding domain"/>
    <property type="match status" value="1"/>
</dbReference>
<dbReference type="SUPFAM" id="SSF53850">
    <property type="entry name" value="Periplasmic binding protein-like II"/>
    <property type="match status" value="1"/>
</dbReference>
<dbReference type="SUPFAM" id="SSF46785">
    <property type="entry name" value="Winged helix' DNA-binding domain"/>
    <property type="match status" value="1"/>
</dbReference>
<keyword evidence="2" id="KW-0805">Transcription regulation</keyword>
<evidence type="ECO:0000313" key="7">
    <source>
        <dbReference type="EMBL" id="THF65656.1"/>
    </source>
</evidence>
<dbReference type="RefSeq" id="WP_136347862.1">
    <property type="nucleotide sequence ID" value="NZ_SSOC01000003.1"/>
</dbReference>
<keyword evidence="4" id="KW-0804">Transcription</keyword>
<dbReference type="GO" id="GO:0043565">
    <property type="term" value="F:sequence-specific DNA binding"/>
    <property type="evidence" value="ECO:0007669"/>
    <property type="project" value="TreeGrafter"/>
</dbReference>
<protein>
    <submittedName>
        <fullName evidence="7">LysR family transcriptional regulator</fullName>
    </submittedName>
</protein>